<name>A0AAW0T9P9_SCYPA</name>
<dbReference type="Pfam" id="PF08174">
    <property type="entry name" value="Anillin"/>
    <property type="match status" value="1"/>
</dbReference>
<accession>A0AAW0T9P9</accession>
<dbReference type="InterPro" id="IPR051364">
    <property type="entry name" value="Cytokinesis/Rho-signaling"/>
</dbReference>
<dbReference type="GO" id="GO:0000915">
    <property type="term" value="P:actomyosin contractile ring assembly"/>
    <property type="evidence" value="ECO:0007669"/>
    <property type="project" value="TreeGrafter"/>
</dbReference>
<dbReference type="PANTHER" id="PTHR21538:SF24">
    <property type="entry name" value="PH DOMAIN-CONTAINING PROTEIN"/>
    <property type="match status" value="1"/>
</dbReference>
<dbReference type="EMBL" id="JARAKH010000035">
    <property type="protein sequence ID" value="KAK8384379.1"/>
    <property type="molecule type" value="Genomic_DNA"/>
</dbReference>
<reference evidence="3 4" key="1">
    <citation type="submission" date="2023-03" db="EMBL/GenBank/DDBJ databases">
        <title>High-quality genome of Scylla paramamosain provides insights in environmental adaptation.</title>
        <authorList>
            <person name="Zhang L."/>
        </authorList>
    </citation>
    <scope>NUCLEOTIDE SEQUENCE [LARGE SCALE GENOMIC DNA]</scope>
    <source>
        <strain evidence="3">LZ_2023a</strain>
        <tissue evidence="3">Muscle</tissue>
    </source>
</reference>
<feature type="region of interest" description="Disordered" evidence="1">
    <location>
        <begin position="512"/>
        <end position="682"/>
    </location>
</feature>
<dbReference type="Proteomes" id="UP001487740">
    <property type="component" value="Unassembled WGS sequence"/>
</dbReference>
<sequence length="691" mass="77567">MSCVVGLGGGGMGEEGRCPDTPSANGKIEILQDLDLYYIRQLAHNFKEYDLEQRIALEIKMREGTTKLLAACGGAGGSGRTTNLPHTLEAAKNLLTSNERMTAYMAELQRRRACPQVVPQGSQPSLARVCLSDLRMPLIWKDSDHFKNRGDYRRFAVFVLLKIGTEIYDTVMVNPIDRSMTDICFDDIIVFNNIPASFECKMEVYSHVLQNDLSMASTPRKLKRSLHSSISRTVGRKLAATLRDELANGEMGPKFDLVATSSLTLEHVSNNTATFDLNMENLENHASQLPLFGHFCCRLAAQPDCATQERISGLAVVQEEPQQQHWWCRVLGWQLEVWPNKEEAQLSLHHPRSLTVDRNTEVTQDGTQIRVNNPSGYARGHLTLTLESPEEAGVWVACLRQHAEDHRLWGAAAEEDMEILTPQPARHNFLLPRRSRFASLYEETPLRDGSPVSDKSSLDDIYTSSGFVSNYCTPAPSLPPRTRALTLSSRGSFRRWGSVRCNMPFFKKCLEESPERKGQPQYLEESPEGKGQPQYLEESPERKGQPQYLEESPEGKGQPQYLEESPERKRSATIPRRVSGEKKVSHNTSKSLRREKGQPQYLEESPERKGQPQYLEESPERKGQPQYLEESPEIKGQPQYLEESPETKSATIPRRVSGDNGPATRWCLEGAPPPPGGKVGVGHQDCVVGER</sequence>
<keyword evidence="4" id="KW-1185">Reference proteome</keyword>
<evidence type="ECO:0000313" key="4">
    <source>
        <dbReference type="Proteomes" id="UP001487740"/>
    </source>
</evidence>
<organism evidence="3 4">
    <name type="scientific">Scylla paramamosain</name>
    <name type="common">Mud crab</name>
    <dbReference type="NCBI Taxonomy" id="85552"/>
    <lineage>
        <taxon>Eukaryota</taxon>
        <taxon>Metazoa</taxon>
        <taxon>Ecdysozoa</taxon>
        <taxon>Arthropoda</taxon>
        <taxon>Crustacea</taxon>
        <taxon>Multicrustacea</taxon>
        <taxon>Malacostraca</taxon>
        <taxon>Eumalacostraca</taxon>
        <taxon>Eucarida</taxon>
        <taxon>Decapoda</taxon>
        <taxon>Pleocyemata</taxon>
        <taxon>Brachyura</taxon>
        <taxon>Eubrachyura</taxon>
        <taxon>Portunoidea</taxon>
        <taxon>Portunidae</taxon>
        <taxon>Portuninae</taxon>
        <taxon>Scylla</taxon>
    </lineage>
</organism>
<protein>
    <recommendedName>
        <fullName evidence="2">Anillin homology domain-containing protein</fullName>
    </recommendedName>
</protein>
<dbReference type="AlphaFoldDB" id="A0AAW0T9P9"/>
<dbReference type="PANTHER" id="PTHR21538">
    <property type="entry name" value="ANILLIN/RHOTEKIN RTKN"/>
    <property type="match status" value="1"/>
</dbReference>
<evidence type="ECO:0000259" key="2">
    <source>
        <dbReference type="Pfam" id="PF08174"/>
    </source>
</evidence>
<dbReference type="GO" id="GO:0005826">
    <property type="term" value="C:actomyosin contractile ring"/>
    <property type="evidence" value="ECO:0007669"/>
    <property type="project" value="TreeGrafter"/>
</dbReference>
<feature type="domain" description="Anillin homology" evidence="2">
    <location>
        <begin position="127"/>
        <end position="268"/>
    </location>
</feature>
<evidence type="ECO:0000256" key="1">
    <source>
        <dbReference type="SAM" id="MobiDB-lite"/>
    </source>
</evidence>
<comment type="caution">
    <text evidence="3">The sequence shown here is derived from an EMBL/GenBank/DDBJ whole genome shotgun (WGS) entry which is preliminary data.</text>
</comment>
<dbReference type="InterPro" id="IPR012966">
    <property type="entry name" value="AHD"/>
</dbReference>
<gene>
    <name evidence="3" type="ORF">O3P69_009287</name>
</gene>
<dbReference type="GO" id="GO:0000281">
    <property type="term" value="P:mitotic cytokinesis"/>
    <property type="evidence" value="ECO:0007669"/>
    <property type="project" value="TreeGrafter"/>
</dbReference>
<evidence type="ECO:0000313" key="3">
    <source>
        <dbReference type="EMBL" id="KAK8384379.1"/>
    </source>
</evidence>
<dbReference type="GO" id="GO:0031106">
    <property type="term" value="P:septin ring organization"/>
    <property type="evidence" value="ECO:0007669"/>
    <property type="project" value="TreeGrafter"/>
</dbReference>
<proteinExistence type="predicted"/>